<feature type="region of interest" description="Disordered" evidence="1">
    <location>
        <begin position="82"/>
        <end position="124"/>
    </location>
</feature>
<proteinExistence type="predicted"/>
<evidence type="ECO:0000313" key="2">
    <source>
        <dbReference type="EMBL" id="GKV42649.1"/>
    </source>
</evidence>
<dbReference type="AlphaFoldDB" id="A0AAV5LYN5"/>
<keyword evidence="3" id="KW-1185">Reference proteome</keyword>
<organism evidence="2 3">
    <name type="scientific">Rubroshorea leprosula</name>
    <dbReference type="NCBI Taxonomy" id="152421"/>
    <lineage>
        <taxon>Eukaryota</taxon>
        <taxon>Viridiplantae</taxon>
        <taxon>Streptophyta</taxon>
        <taxon>Embryophyta</taxon>
        <taxon>Tracheophyta</taxon>
        <taxon>Spermatophyta</taxon>
        <taxon>Magnoliopsida</taxon>
        <taxon>eudicotyledons</taxon>
        <taxon>Gunneridae</taxon>
        <taxon>Pentapetalae</taxon>
        <taxon>rosids</taxon>
        <taxon>malvids</taxon>
        <taxon>Malvales</taxon>
        <taxon>Dipterocarpaceae</taxon>
        <taxon>Rubroshorea</taxon>
    </lineage>
</organism>
<dbReference type="Proteomes" id="UP001054252">
    <property type="component" value="Unassembled WGS sequence"/>
</dbReference>
<name>A0AAV5LYN5_9ROSI</name>
<feature type="compositionally biased region" description="Basic residues" evidence="1">
    <location>
        <begin position="330"/>
        <end position="345"/>
    </location>
</feature>
<sequence length="345" mass="38179">MVTGNVVDPPTKYHSACSTSKMPLRGSGVLTTKSSIQGKVGKKQLASETPACGSLEVGQNGLIFPKLTISPLRRFQLIDSDSDDMSVSEDINKGANKTDSSSKKQQSISGEQKRKASLPDNEDLWKEFPPMNNFRIPTPAFDEVFEEYFQPAKDKNAAQKLGSQKFEQQCTPKDPLPPAHRYFFHDDLRIRKLVSDRLPFFSPLGVVDNGGNQQSSASAIDYMGQFCNGETSKHKATQKISSQNCSTSRRNKSKKPMAEDVLHPSEGWVDPKSSAAVPKNAGKRRVHANGQSAGHWYTSPEGRKVYVTKTGQELTGQIAYRHYRKESGAGRRKTKKKSNAKKRKG</sequence>
<reference evidence="2 3" key="1">
    <citation type="journal article" date="2021" name="Commun. Biol.">
        <title>The genome of Shorea leprosula (Dipterocarpaceae) highlights the ecological relevance of drought in aseasonal tropical rainforests.</title>
        <authorList>
            <person name="Ng K.K.S."/>
            <person name="Kobayashi M.J."/>
            <person name="Fawcett J.A."/>
            <person name="Hatakeyama M."/>
            <person name="Paape T."/>
            <person name="Ng C.H."/>
            <person name="Ang C.C."/>
            <person name="Tnah L.H."/>
            <person name="Lee C.T."/>
            <person name="Nishiyama T."/>
            <person name="Sese J."/>
            <person name="O'Brien M.J."/>
            <person name="Copetti D."/>
            <person name="Mohd Noor M.I."/>
            <person name="Ong R.C."/>
            <person name="Putra M."/>
            <person name="Sireger I.Z."/>
            <person name="Indrioko S."/>
            <person name="Kosugi Y."/>
            <person name="Izuno A."/>
            <person name="Isagi Y."/>
            <person name="Lee S.L."/>
            <person name="Shimizu K.K."/>
        </authorList>
    </citation>
    <scope>NUCLEOTIDE SEQUENCE [LARGE SCALE GENOMIC DNA]</scope>
    <source>
        <strain evidence="2">214</strain>
    </source>
</reference>
<dbReference type="PANTHER" id="PTHR38371:SF1">
    <property type="entry name" value="RHO GTPASE-ACTIVATING PROTEIN"/>
    <property type="match status" value="1"/>
</dbReference>
<feature type="region of interest" description="Disordered" evidence="1">
    <location>
        <begin position="317"/>
        <end position="345"/>
    </location>
</feature>
<evidence type="ECO:0000256" key="1">
    <source>
        <dbReference type="SAM" id="MobiDB-lite"/>
    </source>
</evidence>
<dbReference type="PANTHER" id="PTHR38371">
    <property type="entry name" value="RHO GTPASE-ACTIVATING PROTEIN"/>
    <property type="match status" value="1"/>
</dbReference>
<evidence type="ECO:0000313" key="3">
    <source>
        <dbReference type="Proteomes" id="UP001054252"/>
    </source>
</evidence>
<feature type="compositionally biased region" description="Polar residues" evidence="1">
    <location>
        <begin position="95"/>
        <end position="110"/>
    </location>
</feature>
<dbReference type="EMBL" id="BPVZ01000160">
    <property type="protein sequence ID" value="GKV42649.1"/>
    <property type="molecule type" value="Genomic_DNA"/>
</dbReference>
<accession>A0AAV5LYN5</accession>
<feature type="region of interest" description="Disordered" evidence="1">
    <location>
        <begin position="240"/>
        <end position="298"/>
    </location>
</feature>
<protein>
    <submittedName>
        <fullName evidence="2">Uncharacterized protein</fullName>
    </submittedName>
</protein>
<comment type="caution">
    <text evidence="2">The sequence shown here is derived from an EMBL/GenBank/DDBJ whole genome shotgun (WGS) entry which is preliminary data.</text>
</comment>
<gene>
    <name evidence="2" type="ORF">SLEP1_g50025</name>
</gene>